<accession>A0A3G4ZQ29</accession>
<reference evidence="2" key="1">
    <citation type="submission" date="2018-10" db="EMBL/GenBank/DDBJ databases">
        <title>Hidden diversity of soil giant viruses.</title>
        <authorList>
            <person name="Schulz F."/>
            <person name="Alteio L."/>
            <person name="Goudeau D."/>
            <person name="Ryan E.M."/>
            <person name="Malmstrom R.R."/>
            <person name="Blanchard J."/>
            <person name="Woyke T."/>
        </authorList>
    </citation>
    <scope>NUCLEOTIDE SEQUENCE</scope>
    <source>
        <strain evidence="2">BAV1</strain>
    </source>
</reference>
<feature type="region of interest" description="Disordered" evidence="1">
    <location>
        <begin position="82"/>
        <end position="107"/>
    </location>
</feature>
<feature type="compositionally biased region" description="Acidic residues" evidence="1">
    <location>
        <begin position="89"/>
        <end position="100"/>
    </location>
</feature>
<dbReference type="EMBL" id="MK072004">
    <property type="protein sequence ID" value="AYV77012.1"/>
    <property type="molecule type" value="Genomic_DNA"/>
</dbReference>
<sequence>MNQLEQIRIEKHKEFLRKSWLPQFFEKYKQLFLIKAQTRISRAIRKYLLPDVINMEALDYVPGLFRMRVKLSPENLVNPLDQKVGELANSDDDEDVDSDSDEHYKKKNKRYNKYKKYKMKEKEQNDNKFTDDLDKVIQESLKEYNNNVEDQIDTVINESMGIDYEEYILNQAILESLGKTSVDSCMKNNNNEPKENKKENIDYFHILIDIRDFHDNPEKPLLIDDTTYYLTEKQIIKLLTLWNRVNPNSAAGMKFHQDIDYHKSINKDNNK</sequence>
<gene>
    <name evidence="2" type="ORF">Barrevirus7_19</name>
</gene>
<evidence type="ECO:0000256" key="1">
    <source>
        <dbReference type="SAM" id="MobiDB-lite"/>
    </source>
</evidence>
<protein>
    <submittedName>
        <fullName evidence="2">Uncharacterized protein</fullName>
    </submittedName>
</protein>
<evidence type="ECO:0000313" key="2">
    <source>
        <dbReference type="EMBL" id="AYV77012.1"/>
    </source>
</evidence>
<organism evidence="2">
    <name type="scientific">Barrevirus sp</name>
    <dbReference type="NCBI Taxonomy" id="2487763"/>
    <lineage>
        <taxon>Viruses</taxon>
        <taxon>Varidnaviria</taxon>
        <taxon>Bamfordvirae</taxon>
        <taxon>Nucleocytoviricota</taxon>
        <taxon>Megaviricetes</taxon>
        <taxon>Imitervirales</taxon>
        <taxon>Mimiviridae</taxon>
        <taxon>Klosneuvirinae</taxon>
    </lineage>
</organism>
<proteinExistence type="predicted"/>
<name>A0A3G4ZQ29_9VIRU</name>